<reference evidence="2 3" key="1">
    <citation type="submission" date="2018-05" db="EMBL/GenBank/DDBJ databases">
        <title>Amnibacterium sp. M8JJ-5, whole genome shotgun sequence.</title>
        <authorList>
            <person name="Tuo L."/>
        </authorList>
    </citation>
    <scope>NUCLEOTIDE SEQUENCE [LARGE SCALE GENOMIC DNA]</scope>
    <source>
        <strain evidence="2 3">M8JJ-5</strain>
    </source>
</reference>
<keyword evidence="1" id="KW-0812">Transmembrane</keyword>
<keyword evidence="3" id="KW-1185">Reference proteome</keyword>
<dbReference type="RefSeq" id="WP_116756847.1">
    <property type="nucleotide sequence ID" value="NZ_JBHUEX010000001.1"/>
</dbReference>
<gene>
    <name evidence="2" type="ORF">DDQ50_11450</name>
</gene>
<sequence length="202" mass="20424">MRLYSDFPRARTIQIVGDLIALAFLAGAVVVAVTVHAAIAALADFGRQLQESGSGFASSMTDIGATLGDVPLIGGTIRAPFTGASEAGGALESVGRDAQESVLGIASAVGWTIAVLAILLVLVARVLPRLRWSRRAGTAAALSRTPGGIDLLALRALTGADSRAVLKVVPAGADAWRTADPAALRALAALGARDAGVRIPAP</sequence>
<accession>A0A2V1HP83</accession>
<keyword evidence="1" id="KW-1133">Transmembrane helix</keyword>
<protein>
    <submittedName>
        <fullName evidence="2">Uncharacterized protein</fullName>
    </submittedName>
</protein>
<dbReference type="EMBL" id="QEOP01000002">
    <property type="protein sequence ID" value="PVZ94335.1"/>
    <property type="molecule type" value="Genomic_DNA"/>
</dbReference>
<comment type="caution">
    <text evidence="2">The sequence shown here is derived from an EMBL/GenBank/DDBJ whole genome shotgun (WGS) entry which is preliminary data.</text>
</comment>
<keyword evidence="1" id="KW-0472">Membrane</keyword>
<dbReference type="Proteomes" id="UP000244893">
    <property type="component" value="Unassembled WGS sequence"/>
</dbReference>
<organism evidence="2 3">
    <name type="scientific">Amnibacterium flavum</name>
    <dbReference type="NCBI Taxonomy" id="2173173"/>
    <lineage>
        <taxon>Bacteria</taxon>
        <taxon>Bacillati</taxon>
        <taxon>Actinomycetota</taxon>
        <taxon>Actinomycetes</taxon>
        <taxon>Micrococcales</taxon>
        <taxon>Microbacteriaceae</taxon>
        <taxon>Amnibacterium</taxon>
    </lineage>
</organism>
<feature type="transmembrane region" description="Helical" evidence="1">
    <location>
        <begin position="20"/>
        <end position="43"/>
    </location>
</feature>
<dbReference type="OrthoDB" id="5198533at2"/>
<dbReference type="AlphaFoldDB" id="A0A2V1HP83"/>
<evidence type="ECO:0000313" key="3">
    <source>
        <dbReference type="Proteomes" id="UP000244893"/>
    </source>
</evidence>
<evidence type="ECO:0000313" key="2">
    <source>
        <dbReference type="EMBL" id="PVZ94335.1"/>
    </source>
</evidence>
<name>A0A2V1HP83_9MICO</name>
<feature type="transmembrane region" description="Helical" evidence="1">
    <location>
        <begin position="102"/>
        <end position="127"/>
    </location>
</feature>
<proteinExistence type="predicted"/>
<evidence type="ECO:0000256" key="1">
    <source>
        <dbReference type="SAM" id="Phobius"/>
    </source>
</evidence>